<evidence type="ECO:0000256" key="7">
    <source>
        <dbReference type="ARBA" id="ARBA00019161"/>
    </source>
</evidence>
<evidence type="ECO:0000256" key="3">
    <source>
        <dbReference type="ARBA" id="ARBA00004769"/>
    </source>
</evidence>
<dbReference type="EC" id="2.7.1.49" evidence="5"/>
<comment type="catalytic activity">
    <reaction evidence="1">
        <text>4-amino-5-hydroxymethyl-2-methylpyrimidine + ATP = 4-amino-2-methyl-5-(phosphooxymethyl)pyrimidine + ADP + H(+)</text>
        <dbReference type="Rhea" id="RHEA:23096"/>
        <dbReference type="ChEBI" id="CHEBI:15378"/>
        <dbReference type="ChEBI" id="CHEBI:16892"/>
        <dbReference type="ChEBI" id="CHEBI:30616"/>
        <dbReference type="ChEBI" id="CHEBI:58354"/>
        <dbReference type="ChEBI" id="CHEBI:456216"/>
        <dbReference type="EC" id="2.7.1.49"/>
    </reaction>
</comment>
<evidence type="ECO:0000256" key="1">
    <source>
        <dbReference type="ARBA" id="ARBA00000151"/>
    </source>
</evidence>
<dbReference type="Pfam" id="PF08543">
    <property type="entry name" value="Phos_pyr_kin"/>
    <property type="match status" value="1"/>
</dbReference>
<keyword evidence="9" id="KW-0547">Nucleotide-binding</keyword>
<dbReference type="GO" id="GO:0009228">
    <property type="term" value="P:thiamine biosynthetic process"/>
    <property type="evidence" value="ECO:0007669"/>
    <property type="project" value="UniProtKB-KW"/>
</dbReference>
<sequence>MTEQINSFPQVLTLAGTDSGGGAGIMADLKTMQARHVFGTAVVVAVTAQNTLGVQDSLMIPQEMIDAQCASLADDFNIKACKTGMLGDAKHVHYIAKNLQKYDFGPLVVDPVMVAKGGATLLTDDAIQTVIDELLPLATVVTPNLVEAKRIVGHEIKTADEVKAAAKEIQQLGVKNVIIKGGHMTASKQESADYFLFADQTDLWLSAPRINTNRTHGTGDTLSSCLAAELAKGIDMKQAVRTAKAYVQAAIENTIQVGHGHGPLNHWAYGEEENAKI</sequence>
<accession>A0A0R2LGN3</accession>
<comment type="pathway">
    <text evidence="3">Cofactor biosynthesis; thiamine diphosphate biosynthesis; 4-amino-2-methyl-5-diphosphomethylpyrimidine from 5-amino-1-(5-phospho-D-ribosyl)imidazole: step 3/3.</text>
</comment>
<keyword evidence="8" id="KW-0808">Transferase</keyword>
<comment type="catalytic activity">
    <reaction evidence="2">
        <text>4-amino-2-methyl-5-(phosphooxymethyl)pyrimidine + ATP = 4-amino-2-methyl-5-(diphosphooxymethyl)pyrimidine + ADP</text>
        <dbReference type="Rhea" id="RHEA:19893"/>
        <dbReference type="ChEBI" id="CHEBI:30616"/>
        <dbReference type="ChEBI" id="CHEBI:57841"/>
        <dbReference type="ChEBI" id="CHEBI:58354"/>
        <dbReference type="ChEBI" id="CHEBI:456216"/>
        <dbReference type="EC" id="2.7.4.7"/>
    </reaction>
</comment>
<dbReference type="PANTHER" id="PTHR20858">
    <property type="entry name" value="PHOSPHOMETHYLPYRIMIDINE KINASE"/>
    <property type="match status" value="1"/>
</dbReference>
<dbReference type="Proteomes" id="UP000051886">
    <property type="component" value="Unassembled WGS sequence"/>
</dbReference>
<evidence type="ECO:0000256" key="8">
    <source>
        <dbReference type="ARBA" id="ARBA00022679"/>
    </source>
</evidence>
<evidence type="ECO:0000256" key="10">
    <source>
        <dbReference type="ARBA" id="ARBA00022777"/>
    </source>
</evidence>
<comment type="pathway">
    <text evidence="13">Cofactor biosynthesis; thiamine diphosphate biosynthesis; 4-amino-2-methyl-5-diphosphomethylpyrimidine from 5-amino-1-(5-phospho-D-ribosyl)imidazole: step 2/3.</text>
</comment>
<dbReference type="GO" id="GO:0005524">
    <property type="term" value="F:ATP binding"/>
    <property type="evidence" value="ECO:0007669"/>
    <property type="project" value="UniProtKB-KW"/>
</dbReference>
<name>A0A0R2LGN3_9LACO</name>
<evidence type="ECO:0000259" key="16">
    <source>
        <dbReference type="Pfam" id="PF08543"/>
    </source>
</evidence>
<dbReference type="InterPro" id="IPR013749">
    <property type="entry name" value="PM/HMP-P_kinase-1"/>
</dbReference>
<proteinExistence type="inferred from homology"/>
<dbReference type="FunFam" id="3.40.1190.20:FF:000003">
    <property type="entry name" value="Phosphomethylpyrimidine kinase ThiD"/>
    <property type="match status" value="1"/>
</dbReference>
<gene>
    <name evidence="17" type="ORF">IV66_GL001348</name>
</gene>
<dbReference type="AlphaFoldDB" id="A0A0R2LGN3"/>
<evidence type="ECO:0000256" key="14">
    <source>
        <dbReference type="ARBA" id="ARBA00042102"/>
    </source>
</evidence>
<organism evidence="17 18">
    <name type="scientific">Ligilactobacillus pobuzihii</name>
    <dbReference type="NCBI Taxonomy" id="449659"/>
    <lineage>
        <taxon>Bacteria</taxon>
        <taxon>Bacillati</taxon>
        <taxon>Bacillota</taxon>
        <taxon>Bacilli</taxon>
        <taxon>Lactobacillales</taxon>
        <taxon>Lactobacillaceae</taxon>
        <taxon>Ligilactobacillus</taxon>
    </lineage>
</organism>
<keyword evidence="10 17" id="KW-0418">Kinase</keyword>
<evidence type="ECO:0000256" key="2">
    <source>
        <dbReference type="ARBA" id="ARBA00000565"/>
    </source>
</evidence>
<dbReference type="EMBL" id="JQCN01000018">
    <property type="protein sequence ID" value="KRO00673.1"/>
    <property type="molecule type" value="Genomic_DNA"/>
</dbReference>
<evidence type="ECO:0000256" key="6">
    <source>
        <dbReference type="ARBA" id="ARBA00012963"/>
    </source>
</evidence>
<reference evidence="17 18" key="1">
    <citation type="journal article" date="2015" name="Genome Announc.">
        <title>Expanding the biotechnology potential of lactobacilli through comparative genomics of 213 strains and associated genera.</title>
        <authorList>
            <person name="Sun Z."/>
            <person name="Harris H.M."/>
            <person name="McCann A."/>
            <person name="Guo C."/>
            <person name="Argimon S."/>
            <person name="Zhang W."/>
            <person name="Yang X."/>
            <person name="Jeffery I.B."/>
            <person name="Cooney J.C."/>
            <person name="Kagawa T.F."/>
            <person name="Liu W."/>
            <person name="Song Y."/>
            <person name="Salvetti E."/>
            <person name="Wrobel A."/>
            <person name="Rasinkangas P."/>
            <person name="Parkhill J."/>
            <person name="Rea M.C."/>
            <person name="O'Sullivan O."/>
            <person name="Ritari J."/>
            <person name="Douillard F.P."/>
            <person name="Paul Ross R."/>
            <person name="Yang R."/>
            <person name="Briner A.E."/>
            <person name="Felis G.E."/>
            <person name="de Vos W.M."/>
            <person name="Barrangou R."/>
            <person name="Klaenhammer T.R."/>
            <person name="Caufield P.W."/>
            <person name="Cui Y."/>
            <person name="Zhang H."/>
            <person name="O'Toole P.W."/>
        </authorList>
    </citation>
    <scope>NUCLEOTIDE SEQUENCE [LARGE SCALE GENOMIC DNA]</scope>
    <source>
        <strain evidence="17 18">NBRC 103219</strain>
    </source>
</reference>
<evidence type="ECO:0000313" key="18">
    <source>
        <dbReference type="Proteomes" id="UP000051886"/>
    </source>
</evidence>
<keyword evidence="11" id="KW-0067">ATP-binding</keyword>
<dbReference type="OrthoDB" id="9810880at2"/>
<evidence type="ECO:0000256" key="11">
    <source>
        <dbReference type="ARBA" id="ARBA00022840"/>
    </source>
</evidence>
<dbReference type="GO" id="GO:0008902">
    <property type="term" value="F:hydroxymethylpyrimidine kinase activity"/>
    <property type="evidence" value="ECO:0007669"/>
    <property type="project" value="UniProtKB-EC"/>
</dbReference>
<feature type="domain" description="Pyridoxamine kinase/Phosphomethylpyrimidine kinase" evidence="16">
    <location>
        <begin position="18"/>
        <end position="265"/>
    </location>
</feature>
<dbReference type="InterPro" id="IPR004399">
    <property type="entry name" value="HMP/HMP-P_kinase_dom"/>
</dbReference>
<keyword evidence="18" id="KW-1185">Reference proteome</keyword>
<keyword evidence="12" id="KW-0784">Thiamine biosynthesis</keyword>
<dbReference type="STRING" id="449659.IV66_GL001348"/>
<comment type="similarity">
    <text evidence="4">Belongs to the ThiD family.</text>
</comment>
<dbReference type="EC" id="2.7.4.7" evidence="6"/>
<protein>
    <recommendedName>
        <fullName evidence="7">Hydroxymethylpyrimidine/phosphomethylpyrimidine kinase</fullName>
        <ecNumber evidence="5">2.7.1.49</ecNumber>
        <ecNumber evidence="6">2.7.4.7</ecNumber>
    </recommendedName>
    <alternativeName>
        <fullName evidence="14">Hydroxymethylpyrimidine kinase</fullName>
    </alternativeName>
    <alternativeName>
        <fullName evidence="15">Hydroxymethylpyrimidine phosphate kinase</fullName>
    </alternativeName>
</protein>
<comment type="caution">
    <text evidence="17">The sequence shown here is derived from an EMBL/GenBank/DDBJ whole genome shotgun (WGS) entry which is preliminary data.</text>
</comment>
<evidence type="ECO:0000256" key="9">
    <source>
        <dbReference type="ARBA" id="ARBA00022741"/>
    </source>
</evidence>
<dbReference type="NCBIfam" id="TIGR00097">
    <property type="entry name" value="HMP-P_kinase"/>
    <property type="match status" value="1"/>
</dbReference>
<dbReference type="PATRIC" id="fig|449659.4.peg.1365"/>
<dbReference type="SUPFAM" id="SSF53613">
    <property type="entry name" value="Ribokinase-like"/>
    <property type="match status" value="1"/>
</dbReference>
<evidence type="ECO:0000256" key="15">
    <source>
        <dbReference type="ARBA" id="ARBA00043176"/>
    </source>
</evidence>
<evidence type="ECO:0000313" key="17">
    <source>
        <dbReference type="EMBL" id="KRO00673.1"/>
    </source>
</evidence>
<evidence type="ECO:0000256" key="13">
    <source>
        <dbReference type="ARBA" id="ARBA00037917"/>
    </source>
</evidence>
<dbReference type="CDD" id="cd01169">
    <property type="entry name" value="HMPP_kinase"/>
    <property type="match status" value="1"/>
</dbReference>
<evidence type="ECO:0000256" key="12">
    <source>
        <dbReference type="ARBA" id="ARBA00022977"/>
    </source>
</evidence>
<dbReference type="GO" id="GO:0005829">
    <property type="term" value="C:cytosol"/>
    <property type="evidence" value="ECO:0007669"/>
    <property type="project" value="TreeGrafter"/>
</dbReference>
<evidence type="ECO:0000256" key="5">
    <source>
        <dbReference type="ARBA" id="ARBA00012135"/>
    </source>
</evidence>
<dbReference type="RefSeq" id="WP_017867453.1">
    <property type="nucleotide sequence ID" value="NZ_BJYB01000017.1"/>
</dbReference>
<dbReference type="PANTHER" id="PTHR20858:SF17">
    <property type="entry name" value="HYDROXYMETHYLPYRIMIDINE_PHOSPHOMETHYLPYRIMIDINE KINASE THI20-RELATED"/>
    <property type="match status" value="1"/>
</dbReference>
<dbReference type="GO" id="GO:0008972">
    <property type="term" value="F:phosphomethylpyrimidine kinase activity"/>
    <property type="evidence" value="ECO:0007669"/>
    <property type="project" value="UniProtKB-EC"/>
</dbReference>
<evidence type="ECO:0000256" key="4">
    <source>
        <dbReference type="ARBA" id="ARBA00009879"/>
    </source>
</evidence>
<dbReference type="Gene3D" id="3.40.1190.20">
    <property type="match status" value="1"/>
</dbReference>
<dbReference type="InterPro" id="IPR029056">
    <property type="entry name" value="Ribokinase-like"/>
</dbReference>